<dbReference type="Proteomes" id="UP001500957">
    <property type="component" value="Unassembled WGS sequence"/>
</dbReference>
<protein>
    <recommendedName>
        <fullName evidence="3">MarR family transcriptional regulator</fullName>
    </recommendedName>
</protein>
<proteinExistence type="predicted"/>
<evidence type="ECO:0008006" key="3">
    <source>
        <dbReference type="Google" id="ProtNLM"/>
    </source>
</evidence>
<dbReference type="EMBL" id="BAAAHE010000043">
    <property type="protein sequence ID" value="GAA0631917.1"/>
    <property type="molecule type" value="Genomic_DNA"/>
</dbReference>
<evidence type="ECO:0000313" key="1">
    <source>
        <dbReference type="EMBL" id="GAA0631917.1"/>
    </source>
</evidence>
<evidence type="ECO:0000313" key="2">
    <source>
        <dbReference type="Proteomes" id="UP001500957"/>
    </source>
</evidence>
<name>A0ABN1H7Q0_9ACTN</name>
<reference evidence="1 2" key="1">
    <citation type="journal article" date="2019" name="Int. J. Syst. Evol. Microbiol.">
        <title>The Global Catalogue of Microorganisms (GCM) 10K type strain sequencing project: providing services to taxonomists for standard genome sequencing and annotation.</title>
        <authorList>
            <consortium name="The Broad Institute Genomics Platform"/>
            <consortium name="The Broad Institute Genome Sequencing Center for Infectious Disease"/>
            <person name="Wu L."/>
            <person name="Ma J."/>
        </authorList>
    </citation>
    <scope>NUCLEOTIDE SEQUENCE [LARGE SCALE GENOMIC DNA]</scope>
    <source>
        <strain evidence="1 2">JCM 10671</strain>
    </source>
</reference>
<sequence>MSREDIEANLDQNPQLLTLTNRVLWAAGHSGQDRVLRILAGFLADAIRQPSLADEVTALMGSLESLSEHHIRVLELCSTPAPDAAANEPNPLARYWNEKQILEHAGFRSELVAVALRGLAGAGLLDDRKNDTWDSVLTPMFQVTEMGNAVLDALRKVTPAD</sequence>
<organism evidence="1 2">
    <name type="scientific">Sporichthya brevicatena</name>
    <dbReference type="NCBI Taxonomy" id="171442"/>
    <lineage>
        <taxon>Bacteria</taxon>
        <taxon>Bacillati</taxon>
        <taxon>Actinomycetota</taxon>
        <taxon>Actinomycetes</taxon>
        <taxon>Sporichthyales</taxon>
        <taxon>Sporichthyaceae</taxon>
        <taxon>Sporichthya</taxon>
    </lineage>
</organism>
<comment type="caution">
    <text evidence="1">The sequence shown here is derived from an EMBL/GenBank/DDBJ whole genome shotgun (WGS) entry which is preliminary data.</text>
</comment>
<gene>
    <name evidence="1" type="ORF">GCM10009547_39700</name>
</gene>
<keyword evidence="2" id="KW-1185">Reference proteome</keyword>
<accession>A0ABN1H7Q0</accession>